<dbReference type="InterPro" id="IPR000182">
    <property type="entry name" value="GNAT_dom"/>
</dbReference>
<dbReference type="CDD" id="cd04301">
    <property type="entry name" value="NAT_SF"/>
    <property type="match status" value="1"/>
</dbReference>
<protein>
    <submittedName>
        <fullName evidence="4">GNAT family N-acetyltransferase</fullName>
        <ecNumber evidence="4">2.3.-.-</ecNumber>
    </submittedName>
</protein>
<dbReference type="EMBL" id="JBHTOA010000046">
    <property type="protein sequence ID" value="MFD1399919.1"/>
    <property type="molecule type" value="Genomic_DNA"/>
</dbReference>
<comment type="caution">
    <text evidence="4">The sequence shown here is derived from an EMBL/GenBank/DDBJ whole genome shotgun (WGS) entry which is preliminary data.</text>
</comment>
<dbReference type="RefSeq" id="WP_204118880.1">
    <property type="nucleotide sequence ID" value="NZ_BOLV01000009.1"/>
</dbReference>
<organism evidence="4 5">
    <name type="scientific">Lacticaseibacillus suilingensis</name>
    <dbReference type="NCBI Taxonomy" id="2799577"/>
    <lineage>
        <taxon>Bacteria</taxon>
        <taxon>Bacillati</taxon>
        <taxon>Bacillota</taxon>
        <taxon>Bacilli</taxon>
        <taxon>Lactobacillales</taxon>
        <taxon>Lactobacillaceae</taxon>
        <taxon>Lacticaseibacillus</taxon>
    </lineage>
</organism>
<feature type="domain" description="N-acetyltransferase" evidence="3">
    <location>
        <begin position="4"/>
        <end position="155"/>
    </location>
</feature>
<reference evidence="5" key="1">
    <citation type="journal article" date="2019" name="Int. J. Syst. Evol. Microbiol.">
        <title>The Global Catalogue of Microorganisms (GCM) 10K type strain sequencing project: providing services to taxonomists for standard genome sequencing and annotation.</title>
        <authorList>
            <consortium name="The Broad Institute Genomics Platform"/>
            <consortium name="The Broad Institute Genome Sequencing Center for Infectious Disease"/>
            <person name="Wu L."/>
            <person name="Ma J."/>
        </authorList>
    </citation>
    <scope>NUCLEOTIDE SEQUENCE [LARGE SCALE GENOMIC DNA]</scope>
    <source>
        <strain evidence="5">CCM 9110</strain>
    </source>
</reference>
<dbReference type="InterPro" id="IPR050832">
    <property type="entry name" value="Bact_Acetyltransf"/>
</dbReference>
<dbReference type="GO" id="GO:0016746">
    <property type="term" value="F:acyltransferase activity"/>
    <property type="evidence" value="ECO:0007669"/>
    <property type="project" value="UniProtKB-KW"/>
</dbReference>
<evidence type="ECO:0000256" key="1">
    <source>
        <dbReference type="ARBA" id="ARBA00022679"/>
    </source>
</evidence>
<accession>A0ABW4BHF8</accession>
<evidence type="ECO:0000259" key="3">
    <source>
        <dbReference type="PROSITE" id="PS51186"/>
    </source>
</evidence>
<keyword evidence="5" id="KW-1185">Reference proteome</keyword>
<name>A0ABW4BHF8_9LACO</name>
<evidence type="ECO:0000313" key="5">
    <source>
        <dbReference type="Proteomes" id="UP001597199"/>
    </source>
</evidence>
<dbReference type="EC" id="2.3.-.-" evidence="4"/>
<dbReference type="PANTHER" id="PTHR43877">
    <property type="entry name" value="AMINOALKYLPHOSPHONATE N-ACETYLTRANSFERASE-RELATED-RELATED"/>
    <property type="match status" value="1"/>
</dbReference>
<keyword evidence="1 4" id="KW-0808">Transferase</keyword>
<sequence>MAKLEIREETEAHQKQLIVATILAGLPEWFGLPDSTADYVAEAAKMQLWAAYIDGALAGFIDLNATSEQTAEISCMGVLKSFHRQGIGTALLEQLESKARQKYRFLQVKTVARGHYPQYDATGAFYLSKGFSELEIFPTLWDSWNPCQILIKALR</sequence>
<keyword evidence="2 4" id="KW-0012">Acyltransferase</keyword>
<dbReference type="PROSITE" id="PS51186">
    <property type="entry name" value="GNAT"/>
    <property type="match status" value="1"/>
</dbReference>
<dbReference type="InterPro" id="IPR016181">
    <property type="entry name" value="Acyl_CoA_acyltransferase"/>
</dbReference>
<dbReference type="SUPFAM" id="SSF55729">
    <property type="entry name" value="Acyl-CoA N-acyltransferases (Nat)"/>
    <property type="match status" value="1"/>
</dbReference>
<dbReference type="Proteomes" id="UP001597199">
    <property type="component" value="Unassembled WGS sequence"/>
</dbReference>
<evidence type="ECO:0000313" key="4">
    <source>
        <dbReference type="EMBL" id="MFD1399919.1"/>
    </source>
</evidence>
<gene>
    <name evidence="4" type="ORF">ACFQ41_11420</name>
</gene>
<evidence type="ECO:0000256" key="2">
    <source>
        <dbReference type="ARBA" id="ARBA00023315"/>
    </source>
</evidence>
<dbReference type="Gene3D" id="3.40.630.30">
    <property type="match status" value="1"/>
</dbReference>
<proteinExistence type="predicted"/>
<dbReference type="Pfam" id="PF00583">
    <property type="entry name" value="Acetyltransf_1"/>
    <property type="match status" value="1"/>
</dbReference>